<feature type="signal peptide" evidence="1">
    <location>
        <begin position="1"/>
        <end position="22"/>
    </location>
</feature>
<dbReference type="EMBL" id="JBHDIY010000002">
    <property type="protein sequence ID" value="MFL4468876.1"/>
    <property type="molecule type" value="Genomic_DNA"/>
</dbReference>
<dbReference type="InterPro" id="IPR005586">
    <property type="entry name" value="ABC_trans_aux"/>
</dbReference>
<feature type="chain" id="PRO_5046127813" evidence="1">
    <location>
        <begin position="23"/>
        <end position="216"/>
    </location>
</feature>
<evidence type="ECO:0000313" key="4">
    <source>
        <dbReference type="Proteomes" id="UP001627408"/>
    </source>
</evidence>
<dbReference type="SUPFAM" id="SSF159594">
    <property type="entry name" value="XCC0632-like"/>
    <property type="match status" value="1"/>
</dbReference>
<sequence>MISFSKPWPLALLLLIAMPGCAALSGLTAASIPNELYVLTPKSTFDADLPRLRYQIAVQEPTATASVDTDQIAVQPTPLRVQYLPQARWVNRAPLIVQSLMIESFENSGRVPAVGSSAIGLRADFLIVTDIREFQAIVPLENSDAPLEVDVRLNIKVVDAFSDRIIASRSFEEITQAASDSASDVTLAFDLALGGTLRDAVEWSIREIAAYGAPRF</sequence>
<keyword evidence="3" id="KW-0449">Lipoprotein</keyword>
<gene>
    <name evidence="3" type="ORF">ACERZ8_02945</name>
</gene>
<evidence type="ECO:0000256" key="1">
    <source>
        <dbReference type="SAM" id="SignalP"/>
    </source>
</evidence>
<dbReference type="Gene3D" id="3.40.50.10610">
    <property type="entry name" value="ABC-type transport auxiliary lipoprotein component"/>
    <property type="match status" value="1"/>
</dbReference>
<comment type="caution">
    <text evidence="3">The sequence shown here is derived from an EMBL/GenBank/DDBJ whole genome shotgun (WGS) entry which is preliminary data.</text>
</comment>
<evidence type="ECO:0000259" key="2">
    <source>
        <dbReference type="Pfam" id="PF03886"/>
    </source>
</evidence>
<dbReference type="Proteomes" id="UP001627408">
    <property type="component" value="Unassembled WGS sequence"/>
</dbReference>
<keyword evidence="1" id="KW-0732">Signal</keyword>
<evidence type="ECO:0000313" key="3">
    <source>
        <dbReference type="EMBL" id="MFL4468876.1"/>
    </source>
</evidence>
<proteinExistence type="predicted"/>
<feature type="domain" description="ABC-type transport auxiliary lipoprotein component" evidence="2">
    <location>
        <begin position="48"/>
        <end position="195"/>
    </location>
</feature>
<dbReference type="Pfam" id="PF03886">
    <property type="entry name" value="ABC_trans_aux"/>
    <property type="match status" value="1"/>
</dbReference>
<protein>
    <submittedName>
        <fullName evidence="3">ABC-type transport auxiliary lipoprotein family protein</fullName>
    </submittedName>
</protein>
<organism evidence="3 4">
    <name type="scientific">Tateyamaria armeniaca</name>
    <dbReference type="NCBI Taxonomy" id="2518930"/>
    <lineage>
        <taxon>Bacteria</taxon>
        <taxon>Pseudomonadati</taxon>
        <taxon>Pseudomonadota</taxon>
        <taxon>Alphaproteobacteria</taxon>
        <taxon>Rhodobacterales</taxon>
        <taxon>Roseobacteraceae</taxon>
        <taxon>Tateyamaria</taxon>
    </lineage>
</organism>
<keyword evidence="4" id="KW-1185">Reference proteome</keyword>
<name>A0ABW8UP34_9RHOB</name>
<dbReference type="RefSeq" id="WP_407590621.1">
    <property type="nucleotide sequence ID" value="NZ_JBHDIY010000002.1"/>
</dbReference>
<accession>A0ABW8UP34</accession>
<reference evidence="3 4" key="1">
    <citation type="submission" date="2024-08" db="EMBL/GenBank/DDBJ databases">
        <title>Tateyamaria sp. nov., isolated from marine algae.</title>
        <authorList>
            <person name="Choi B.J."/>
            <person name="Kim J.M."/>
            <person name="Lee J.K."/>
            <person name="Choi D.G."/>
            <person name="Bayburt H."/>
            <person name="Baek J.H."/>
            <person name="Han D.M."/>
            <person name="Jeon C.O."/>
        </authorList>
    </citation>
    <scope>NUCLEOTIDE SEQUENCE [LARGE SCALE GENOMIC DNA]</scope>
    <source>
        <strain evidence="3 4">KMU-156</strain>
    </source>
</reference>